<evidence type="ECO:0000259" key="1">
    <source>
        <dbReference type="PROSITE" id="PS51186"/>
    </source>
</evidence>
<evidence type="ECO:0000313" key="2">
    <source>
        <dbReference type="EMBL" id="KKC39525.1"/>
    </source>
</evidence>
<dbReference type="AlphaFoldDB" id="A0A0F5QEY1"/>
<dbReference type="RefSeq" id="WP_046138248.1">
    <property type="nucleotide sequence ID" value="NZ_LANJ01000011.1"/>
</dbReference>
<comment type="caution">
    <text evidence="2">The sequence shown here is derived from an EMBL/GenBank/DDBJ whole genome shotgun (WGS) entry which is preliminary data.</text>
</comment>
<dbReference type="PANTHER" id="PTHR43792:SF1">
    <property type="entry name" value="N-ACETYLTRANSFERASE DOMAIN-CONTAINING PROTEIN"/>
    <property type="match status" value="1"/>
</dbReference>
<accession>A0A0F5QEY1</accession>
<dbReference type="OrthoDB" id="6293260at2"/>
<dbReference type="InterPro" id="IPR000182">
    <property type="entry name" value="GNAT_dom"/>
</dbReference>
<dbReference type="STRING" id="1293439.WH87_04855"/>
<dbReference type="InterPro" id="IPR016181">
    <property type="entry name" value="Acyl_CoA_acyltransferase"/>
</dbReference>
<gene>
    <name evidence="2" type="ORF">WH87_04855</name>
</gene>
<dbReference type="InterPro" id="IPR051531">
    <property type="entry name" value="N-acetyltransferase"/>
</dbReference>
<dbReference type="PROSITE" id="PS51186">
    <property type="entry name" value="GNAT"/>
    <property type="match status" value="1"/>
</dbReference>
<proteinExistence type="predicted"/>
<dbReference type="Gene3D" id="3.40.630.30">
    <property type="match status" value="1"/>
</dbReference>
<dbReference type="GO" id="GO:0016747">
    <property type="term" value="F:acyltransferase activity, transferring groups other than amino-acyl groups"/>
    <property type="evidence" value="ECO:0007669"/>
    <property type="project" value="InterPro"/>
</dbReference>
<dbReference type="EMBL" id="LANJ01000011">
    <property type="protein sequence ID" value="KKC39525.1"/>
    <property type="molecule type" value="Genomic_DNA"/>
</dbReference>
<sequence>MRTTQSEDFALNTPRLILRRPTYDDYGGYAAIMQSPRAIPMGGPLTDRETWGMFCHCVGSWTMFGYGALVIVSRATGAVIGMVSVNGGPLFTEPELGWYLFDGFEGHGYATEAAVALRDWALNEHGLSTLVSYFAPDNEKSLAVARRLGGTQDHAAVAPDPTDLVYRYASRSDRSGSCAGGPGDP</sequence>
<name>A0A0F5QEY1_9HYPH</name>
<dbReference type="PANTHER" id="PTHR43792">
    <property type="entry name" value="GNAT FAMILY, PUTATIVE (AFU_ORTHOLOGUE AFUA_3G00765)-RELATED-RELATED"/>
    <property type="match status" value="1"/>
</dbReference>
<organism evidence="2 3">
    <name type="scientific">Devosia epidermidihirudinis</name>
    <dbReference type="NCBI Taxonomy" id="1293439"/>
    <lineage>
        <taxon>Bacteria</taxon>
        <taxon>Pseudomonadati</taxon>
        <taxon>Pseudomonadota</taxon>
        <taxon>Alphaproteobacteria</taxon>
        <taxon>Hyphomicrobiales</taxon>
        <taxon>Devosiaceae</taxon>
        <taxon>Devosia</taxon>
    </lineage>
</organism>
<dbReference type="SUPFAM" id="SSF55729">
    <property type="entry name" value="Acyl-CoA N-acyltransferases (Nat)"/>
    <property type="match status" value="1"/>
</dbReference>
<reference evidence="2 3" key="1">
    <citation type="submission" date="2015-03" db="EMBL/GenBank/DDBJ databases">
        <authorList>
            <person name="Lepp D."/>
            <person name="Hassan Y.I."/>
            <person name="Li X.-Z."/>
            <person name="Zhou T."/>
        </authorList>
    </citation>
    <scope>NUCLEOTIDE SEQUENCE [LARGE SCALE GENOMIC DNA]</scope>
    <source>
        <strain evidence="2 3">E84</strain>
    </source>
</reference>
<dbReference type="Pfam" id="PF13302">
    <property type="entry name" value="Acetyltransf_3"/>
    <property type="match status" value="1"/>
</dbReference>
<dbReference type="Proteomes" id="UP000033411">
    <property type="component" value="Unassembled WGS sequence"/>
</dbReference>
<evidence type="ECO:0000313" key="3">
    <source>
        <dbReference type="Proteomes" id="UP000033411"/>
    </source>
</evidence>
<feature type="domain" description="N-acetyltransferase" evidence="1">
    <location>
        <begin position="16"/>
        <end position="171"/>
    </location>
</feature>
<protein>
    <recommendedName>
        <fullName evidence="1">N-acetyltransferase domain-containing protein</fullName>
    </recommendedName>
</protein>
<dbReference type="PATRIC" id="fig|1293439.3.peg.532"/>
<keyword evidence="3" id="KW-1185">Reference proteome</keyword>